<dbReference type="Proteomes" id="UP000001558">
    <property type="component" value="Chromosome"/>
</dbReference>
<dbReference type="STRING" id="323850.Shew_3236"/>
<keyword evidence="2" id="KW-0732">Signal</keyword>
<proteinExistence type="predicted"/>
<evidence type="ECO:0000256" key="1">
    <source>
        <dbReference type="SAM" id="MobiDB-lite"/>
    </source>
</evidence>
<feature type="compositionally biased region" description="Polar residues" evidence="1">
    <location>
        <begin position="110"/>
        <end position="121"/>
    </location>
</feature>
<protein>
    <recommendedName>
        <fullName evidence="5">Lipoprotein</fullName>
    </recommendedName>
</protein>
<dbReference type="RefSeq" id="WP_011867032.1">
    <property type="nucleotide sequence ID" value="NC_009092.1"/>
</dbReference>
<feature type="chain" id="PRO_5002658112" description="Lipoprotein" evidence="2">
    <location>
        <begin position="22"/>
        <end position="141"/>
    </location>
</feature>
<dbReference type="HOGENOM" id="CLU_1824002_0_0_6"/>
<feature type="compositionally biased region" description="Low complexity" evidence="1">
    <location>
        <begin position="37"/>
        <end position="50"/>
    </location>
</feature>
<evidence type="ECO:0008006" key="5">
    <source>
        <dbReference type="Google" id="ProtNLM"/>
    </source>
</evidence>
<feature type="signal peptide" evidence="2">
    <location>
        <begin position="1"/>
        <end position="21"/>
    </location>
</feature>
<feature type="compositionally biased region" description="Basic and acidic residues" evidence="1">
    <location>
        <begin position="60"/>
        <end position="71"/>
    </location>
</feature>
<organism evidence="3 4">
    <name type="scientific">Shewanella loihica (strain ATCC BAA-1088 / PV-4)</name>
    <dbReference type="NCBI Taxonomy" id="323850"/>
    <lineage>
        <taxon>Bacteria</taxon>
        <taxon>Pseudomonadati</taxon>
        <taxon>Pseudomonadota</taxon>
        <taxon>Gammaproteobacteria</taxon>
        <taxon>Alteromonadales</taxon>
        <taxon>Shewanellaceae</taxon>
        <taxon>Shewanella</taxon>
    </lineage>
</organism>
<dbReference type="EMBL" id="CP000606">
    <property type="protein sequence ID" value="ABO25102.1"/>
    <property type="molecule type" value="Genomic_DNA"/>
</dbReference>
<evidence type="ECO:0000313" key="3">
    <source>
        <dbReference type="EMBL" id="ABO25102.1"/>
    </source>
</evidence>
<sequence length="141" mass="15117" precursor="true">MSNHNLAIILLTLPLLGGAMACESNSDAEKAKNKPKVQQSAAQSSSQAVSDMVPANNDNKPADKSKGDRTVPNHRLPFEQQLDEQADKSKSGKEAQAQPGQESVPCQAEPTGQTNQSTPQAKNEKLKPGESKPECDNPRQE</sequence>
<accession>A3QI04</accession>
<dbReference type="AlphaFoldDB" id="A3QI04"/>
<keyword evidence="4" id="KW-1185">Reference proteome</keyword>
<gene>
    <name evidence="3" type="ordered locus">Shew_3236</name>
</gene>
<reference evidence="3 4" key="1">
    <citation type="submission" date="2007-03" db="EMBL/GenBank/DDBJ databases">
        <title>Complete sequence of Shewanella loihica PV-4.</title>
        <authorList>
            <consortium name="US DOE Joint Genome Institute"/>
            <person name="Copeland A."/>
            <person name="Lucas S."/>
            <person name="Lapidus A."/>
            <person name="Barry K."/>
            <person name="Detter J.C."/>
            <person name="Glavina del Rio T."/>
            <person name="Hammon N."/>
            <person name="Israni S."/>
            <person name="Dalin E."/>
            <person name="Tice H."/>
            <person name="Pitluck S."/>
            <person name="Chain P."/>
            <person name="Malfatti S."/>
            <person name="Shin M."/>
            <person name="Vergez L."/>
            <person name="Schmutz J."/>
            <person name="Larimer F."/>
            <person name="Land M."/>
            <person name="Hauser L."/>
            <person name="Kyrpides N."/>
            <person name="Mikhailova N."/>
            <person name="Romine M.F."/>
            <person name="Serres G."/>
            <person name="Fredrickson J."/>
            <person name="Tiedje J."/>
            <person name="Richardson P."/>
        </authorList>
    </citation>
    <scope>NUCLEOTIDE SEQUENCE [LARGE SCALE GENOMIC DNA]</scope>
    <source>
        <strain evidence="4">ATCC BAA-1088 / PV-4</strain>
    </source>
</reference>
<evidence type="ECO:0000256" key="2">
    <source>
        <dbReference type="SAM" id="SignalP"/>
    </source>
</evidence>
<dbReference type="KEGG" id="slo:Shew_3236"/>
<name>A3QI04_SHELP</name>
<evidence type="ECO:0000313" key="4">
    <source>
        <dbReference type="Proteomes" id="UP000001558"/>
    </source>
</evidence>
<feature type="region of interest" description="Disordered" evidence="1">
    <location>
        <begin position="24"/>
        <end position="141"/>
    </location>
</feature>
<feature type="compositionally biased region" description="Basic and acidic residues" evidence="1">
    <location>
        <begin position="122"/>
        <end position="141"/>
    </location>
</feature>